<sequence length="279" mass="31019">MSYNSKWYVWIIDKETHASVQILRGILEQFGSYIRIPFKDITALEKSLQESKLQNRTPVLVSDSLGSMGGANDIKKLTELAKLYNGYYYADDAHGTSIIGKNGCGYTLHLLEEYKKNLILISSLSKAFGSHGGSASFSNKEAASFIKKYALNYIFSGPPFLPGIAACLASGDIHLSQEMNQLQCKLHENISYFDQRVSNIEVQEKLSPIRSIFMGAEDKAISASYNLRKRGFLVTAAMYPTVAKKKSIIRVAISAAHTKHDLETFATNMNELTELSSTY</sequence>
<dbReference type="Gene3D" id="3.90.1150.10">
    <property type="entry name" value="Aspartate Aminotransferase, domain 1"/>
    <property type="match status" value="1"/>
</dbReference>
<dbReference type="EMBL" id="CP031844">
    <property type="protein sequence ID" value="QEE12651.1"/>
    <property type="molecule type" value="Genomic_DNA"/>
</dbReference>
<keyword evidence="3 6" id="KW-0808">Transferase</keyword>
<feature type="domain" description="Aminotransferase class I/classII large" evidence="5">
    <location>
        <begin position="40"/>
        <end position="266"/>
    </location>
</feature>
<dbReference type="PANTHER" id="PTHR13693">
    <property type="entry name" value="CLASS II AMINOTRANSFERASE/8-AMINO-7-OXONONANOATE SYNTHASE"/>
    <property type="match status" value="1"/>
</dbReference>
<evidence type="ECO:0000313" key="7">
    <source>
        <dbReference type="Proteomes" id="UP000321311"/>
    </source>
</evidence>
<dbReference type="GO" id="GO:0008483">
    <property type="term" value="F:transaminase activity"/>
    <property type="evidence" value="ECO:0007669"/>
    <property type="project" value="UniProtKB-KW"/>
</dbReference>
<dbReference type="Proteomes" id="UP000321311">
    <property type="component" value="Chromosome"/>
</dbReference>
<evidence type="ECO:0000256" key="4">
    <source>
        <dbReference type="ARBA" id="ARBA00022898"/>
    </source>
</evidence>
<evidence type="ECO:0000313" key="6">
    <source>
        <dbReference type="EMBL" id="QEE12651.1"/>
    </source>
</evidence>
<keyword evidence="6" id="KW-0032">Aminotransferase</keyword>
<comment type="similarity">
    <text evidence="2">Belongs to the class-II pyridoxal-phosphate-dependent aminotransferase family. BioF subfamily.</text>
</comment>
<reference evidence="7" key="1">
    <citation type="submission" date="2019-07" db="EMBL/GenBank/DDBJ databases">
        <title>Bartonella kosoyii sp. nov. and Bartonella krasnovii sp. nov., two novel members of the Bartonella elizabethae complex sensu lato, isolated from black rats and wild desert rodent-fleas.</title>
        <authorList>
            <person name="Gutierrez R."/>
            <person name="Shalit T."/>
            <person name="Markus B."/>
            <person name="Yuan C."/>
            <person name="Nachum-Biala Y."/>
            <person name="Elad D."/>
            <person name="Harrus S."/>
        </authorList>
    </citation>
    <scope>NUCLEOTIDE SEQUENCE [LARGE SCALE GENOMIC DNA]</scope>
    <source>
        <strain evidence="7">OE 1-1</strain>
    </source>
</reference>
<name>A0A5B9D3B2_9HYPH</name>
<evidence type="ECO:0000256" key="3">
    <source>
        <dbReference type="ARBA" id="ARBA00022679"/>
    </source>
</evidence>
<dbReference type="InterPro" id="IPR004839">
    <property type="entry name" value="Aminotransferase_I/II_large"/>
</dbReference>
<dbReference type="InterPro" id="IPR015424">
    <property type="entry name" value="PyrdxlP-dep_Trfase"/>
</dbReference>
<gene>
    <name evidence="6" type="ORF">D1092_06670</name>
</gene>
<dbReference type="AlphaFoldDB" id="A0A5B9D3B2"/>
<dbReference type="KEGG" id="barn:D1092_06670"/>
<proteinExistence type="inferred from homology"/>
<dbReference type="Gene3D" id="3.40.640.10">
    <property type="entry name" value="Type I PLP-dependent aspartate aminotransferase-like (Major domain)"/>
    <property type="match status" value="1"/>
</dbReference>
<dbReference type="SUPFAM" id="SSF53383">
    <property type="entry name" value="PLP-dependent transferases"/>
    <property type="match status" value="1"/>
</dbReference>
<dbReference type="OrthoDB" id="9807157at2"/>
<dbReference type="PANTHER" id="PTHR13693:SF77">
    <property type="entry name" value="8-AMINO-7-OXONONANOATE SYNTHASE"/>
    <property type="match status" value="1"/>
</dbReference>
<dbReference type="Pfam" id="PF00155">
    <property type="entry name" value="Aminotran_1_2"/>
    <property type="match status" value="1"/>
</dbReference>
<evidence type="ECO:0000256" key="1">
    <source>
        <dbReference type="ARBA" id="ARBA00001933"/>
    </source>
</evidence>
<evidence type="ECO:0000259" key="5">
    <source>
        <dbReference type="Pfam" id="PF00155"/>
    </source>
</evidence>
<evidence type="ECO:0000256" key="2">
    <source>
        <dbReference type="ARBA" id="ARBA00010008"/>
    </source>
</evidence>
<keyword evidence="4" id="KW-0663">Pyridoxal phosphate</keyword>
<organism evidence="6 7">
    <name type="scientific">Bartonella krasnovii</name>
    <dbReference type="NCBI Taxonomy" id="2267275"/>
    <lineage>
        <taxon>Bacteria</taxon>
        <taxon>Pseudomonadati</taxon>
        <taxon>Pseudomonadota</taxon>
        <taxon>Alphaproteobacteria</taxon>
        <taxon>Hyphomicrobiales</taxon>
        <taxon>Bartonellaceae</taxon>
        <taxon>Bartonella</taxon>
    </lineage>
</organism>
<dbReference type="InterPro" id="IPR015421">
    <property type="entry name" value="PyrdxlP-dep_Trfase_major"/>
</dbReference>
<accession>A0A5B9D3B2</accession>
<dbReference type="InterPro" id="IPR050087">
    <property type="entry name" value="AON_synthase_class-II"/>
</dbReference>
<comment type="cofactor">
    <cofactor evidence="1">
        <name>pyridoxal 5'-phosphate</name>
        <dbReference type="ChEBI" id="CHEBI:597326"/>
    </cofactor>
</comment>
<dbReference type="GO" id="GO:0030170">
    <property type="term" value="F:pyridoxal phosphate binding"/>
    <property type="evidence" value="ECO:0007669"/>
    <property type="project" value="InterPro"/>
</dbReference>
<protein>
    <submittedName>
        <fullName evidence="6">Aminotransferase class I/II-fold pyridoxal phosphate-dependent enzyme</fullName>
    </submittedName>
</protein>
<dbReference type="InterPro" id="IPR015422">
    <property type="entry name" value="PyrdxlP-dep_Trfase_small"/>
</dbReference>